<keyword evidence="2" id="KW-1185">Reference proteome</keyword>
<dbReference type="EMBL" id="CP096983">
    <property type="protein sequence ID" value="URZ11854.1"/>
    <property type="molecule type" value="Genomic_DNA"/>
</dbReference>
<evidence type="ECO:0000313" key="2">
    <source>
        <dbReference type="Proteomes" id="UP000190951"/>
    </source>
</evidence>
<protein>
    <submittedName>
        <fullName evidence="1">Uncharacterized protein</fullName>
    </submittedName>
</protein>
<dbReference type="AlphaFoldDB" id="A0A1S8L4E4"/>
<organism evidence="1 2">
    <name type="scientific">Clostridium felsineum</name>
    <dbReference type="NCBI Taxonomy" id="36839"/>
    <lineage>
        <taxon>Bacteria</taxon>
        <taxon>Bacillati</taxon>
        <taxon>Bacillota</taxon>
        <taxon>Clostridia</taxon>
        <taxon>Eubacteriales</taxon>
        <taxon>Clostridiaceae</taxon>
        <taxon>Clostridium</taxon>
    </lineage>
</organism>
<accession>A0A1S8L4E4</accession>
<dbReference type="KEGG" id="crw:CROST_025710"/>
<evidence type="ECO:0000313" key="1">
    <source>
        <dbReference type="EMBL" id="URZ11854.1"/>
    </source>
</evidence>
<dbReference type="Proteomes" id="UP000190951">
    <property type="component" value="Chromosome"/>
</dbReference>
<gene>
    <name evidence="1" type="ORF">CROST_025710</name>
</gene>
<reference evidence="1 2" key="1">
    <citation type="submission" date="2022-04" db="EMBL/GenBank/DDBJ databases">
        <title>Genome sequence of C. roseum typestrain.</title>
        <authorList>
            <person name="Poehlein A."/>
            <person name="Schoch T."/>
            <person name="Duerre P."/>
            <person name="Daniel R."/>
        </authorList>
    </citation>
    <scope>NUCLEOTIDE SEQUENCE [LARGE SCALE GENOMIC DNA]</scope>
    <source>
        <strain evidence="1 2">DSM 7320</strain>
    </source>
</reference>
<dbReference type="RefSeq" id="WP_077833688.1">
    <property type="nucleotide sequence ID" value="NZ_CP096983.1"/>
</dbReference>
<dbReference type="STRING" id="84029.CROST_24140"/>
<sequence>MIEWLKHWVITICTAALFITAIEIILPDNKLKKYSKFVLGLILMAVIIGPVIKLFNNYDDINKYILSAQNIFQKDTYGQELKSSDDKNVNSVVNEFKKNLEDDCTKMLRTKYPDNDYNVTAEVEYSEDKKTVLIKKLNIGVKNKGVKKVEKIEIGNIEKSKDNDIDEKTKNEVANYISDEMGIPYSNIKIYKL</sequence>
<dbReference type="InterPro" id="IPR014245">
    <property type="entry name" value="Spore_III_AF"/>
</dbReference>
<dbReference type="Pfam" id="PF09581">
    <property type="entry name" value="Spore_III_AF"/>
    <property type="match status" value="1"/>
</dbReference>
<name>A0A1S8L4E4_9CLOT</name>
<dbReference type="NCBIfam" id="TIGR02896">
    <property type="entry name" value="spore_III_AF"/>
    <property type="match status" value="1"/>
</dbReference>
<proteinExistence type="predicted"/>